<accession>A0A1E5XKH3</accession>
<dbReference type="Gene3D" id="3.40.50.150">
    <property type="entry name" value="Vaccinia Virus protein VP39"/>
    <property type="match status" value="1"/>
</dbReference>
<dbReference type="RefSeq" id="WP_069911721.1">
    <property type="nucleotide sequence ID" value="NZ_LAJE02000342.1"/>
</dbReference>
<dbReference type="GO" id="GO:0004719">
    <property type="term" value="F:protein-L-isoaspartate (D-aspartate) O-methyltransferase activity"/>
    <property type="evidence" value="ECO:0007669"/>
    <property type="project" value="InterPro"/>
</dbReference>
<dbReference type="EMBL" id="LAJE02000342">
    <property type="protein sequence ID" value="OEO28994.1"/>
    <property type="molecule type" value="Genomic_DNA"/>
</dbReference>
<name>A0A1E5XKH3_9HYPH</name>
<dbReference type="OrthoDB" id="9798496at2"/>
<comment type="similarity">
    <text evidence="1">Belongs to the methyltransferase superfamily. L-isoaspartyl/D-aspartyl protein methyltransferase family.</text>
</comment>
<protein>
    <recommendedName>
        <fullName evidence="2">Protein-L-isoaspartate O-methyltransferase</fullName>
    </recommendedName>
    <alternativeName>
        <fullName evidence="3">Protein L-isoaspartyl methyltransferase</fullName>
    </alternativeName>
</protein>
<proteinExistence type="inferred from homology"/>
<sequence length="217" mass="22424">MADFANARLKMVDNQLRTSGVLDHRVLTAMGTVPREAFLPADREALAYADVVHALGGGRYLGAPAPFAKLLQLAEIAATDRVLDVGAGTGYSTAVLALLGASVAGLEMDAELAGKARANLEAAGVSNAEIAVGSFDGAGLPHDHFDVIVVEGSVTLEPTPLFRLLREGGRLVVLIANGGPAVAHIFVKSAGEVAGRSEFNTSLPPLAEAPRVEAFVF</sequence>
<dbReference type="PANTHER" id="PTHR11579:SF18">
    <property type="entry name" value="PROTEIN-L-ISOASPARTATE O-METHYLTRANSFERASE"/>
    <property type="match status" value="1"/>
</dbReference>
<organism evidence="4 5">
    <name type="scientific">Devosia insulae DS-56</name>
    <dbReference type="NCBI Taxonomy" id="1116389"/>
    <lineage>
        <taxon>Bacteria</taxon>
        <taxon>Pseudomonadati</taxon>
        <taxon>Pseudomonadota</taxon>
        <taxon>Alphaproteobacteria</taxon>
        <taxon>Hyphomicrobiales</taxon>
        <taxon>Devosiaceae</taxon>
        <taxon>Devosia</taxon>
    </lineage>
</organism>
<gene>
    <name evidence="4" type="ORF">VW23_027505</name>
</gene>
<dbReference type="AlphaFoldDB" id="A0A1E5XKH3"/>
<dbReference type="Proteomes" id="UP000095463">
    <property type="component" value="Unassembled WGS sequence"/>
</dbReference>
<dbReference type="InterPro" id="IPR029063">
    <property type="entry name" value="SAM-dependent_MTases_sf"/>
</dbReference>
<keyword evidence="5" id="KW-1185">Reference proteome</keyword>
<evidence type="ECO:0000313" key="5">
    <source>
        <dbReference type="Proteomes" id="UP000095463"/>
    </source>
</evidence>
<dbReference type="CDD" id="cd02440">
    <property type="entry name" value="AdoMet_MTases"/>
    <property type="match status" value="1"/>
</dbReference>
<evidence type="ECO:0000256" key="1">
    <source>
        <dbReference type="ARBA" id="ARBA00005369"/>
    </source>
</evidence>
<evidence type="ECO:0000256" key="2">
    <source>
        <dbReference type="ARBA" id="ARBA00013346"/>
    </source>
</evidence>
<dbReference type="Pfam" id="PF01135">
    <property type="entry name" value="PCMT"/>
    <property type="match status" value="1"/>
</dbReference>
<evidence type="ECO:0000256" key="3">
    <source>
        <dbReference type="ARBA" id="ARBA00030757"/>
    </source>
</evidence>
<reference evidence="4 5" key="1">
    <citation type="journal article" date="2015" name="Genome Announc.">
        <title>Genome Assemblies of Three Soil-Associated Devosia species: D. insulae, D. limi, and D. soli.</title>
        <authorList>
            <person name="Hassan Y.I."/>
            <person name="Lepp D."/>
            <person name="Zhou T."/>
        </authorList>
    </citation>
    <scope>NUCLEOTIDE SEQUENCE [LARGE SCALE GENOMIC DNA]</scope>
    <source>
        <strain evidence="4 5">DS-56</strain>
    </source>
</reference>
<dbReference type="InterPro" id="IPR000682">
    <property type="entry name" value="PCMT"/>
</dbReference>
<dbReference type="PANTHER" id="PTHR11579">
    <property type="entry name" value="PROTEIN-L-ISOASPARTATE O-METHYLTRANSFERASE"/>
    <property type="match status" value="1"/>
</dbReference>
<evidence type="ECO:0000313" key="4">
    <source>
        <dbReference type="EMBL" id="OEO28994.1"/>
    </source>
</evidence>
<dbReference type="SUPFAM" id="SSF53335">
    <property type="entry name" value="S-adenosyl-L-methionine-dependent methyltransferases"/>
    <property type="match status" value="1"/>
</dbReference>
<comment type="caution">
    <text evidence="4">The sequence shown here is derived from an EMBL/GenBank/DDBJ whole genome shotgun (WGS) entry which is preliminary data.</text>
</comment>
<dbReference type="GO" id="GO:0005737">
    <property type="term" value="C:cytoplasm"/>
    <property type="evidence" value="ECO:0007669"/>
    <property type="project" value="TreeGrafter"/>
</dbReference>